<proteinExistence type="predicted"/>
<gene>
    <name evidence="1" type="ORF">EPI10_019314</name>
</gene>
<name>A0A5B6WBS7_9ROSI</name>
<dbReference type="OrthoDB" id="1001349at2759"/>
<protein>
    <submittedName>
        <fullName evidence="1">Putative UDP-arabinose 4-epimerase 3</fullName>
    </submittedName>
</protein>
<evidence type="ECO:0000313" key="1">
    <source>
        <dbReference type="EMBL" id="KAA3478724.1"/>
    </source>
</evidence>
<keyword evidence="2" id="KW-1185">Reference proteome</keyword>
<sequence>MLNFARGRSQARSNRSMPIAVMEYPDPKRKSNMFGKLLMAAALTALCIIMLKHSPSFSAPTHVLPLYSSYY</sequence>
<reference evidence="2" key="1">
    <citation type="journal article" date="2019" name="Plant Biotechnol. J.">
        <title>Genome sequencing of the Australian wild diploid species Gossypium australe highlights disease resistance and delayed gland morphogenesis.</title>
        <authorList>
            <person name="Cai Y."/>
            <person name="Cai X."/>
            <person name="Wang Q."/>
            <person name="Wang P."/>
            <person name="Zhang Y."/>
            <person name="Cai C."/>
            <person name="Xu Y."/>
            <person name="Wang K."/>
            <person name="Zhou Z."/>
            <person name="Wang C."/>
            <person name="Geng S."/>
            <person name="Li B."/>
            <person name="Dong Q."/>
            <person name="Hou Y."/>
            <person name="Wang H."/>
            <person name="Ai P."/>
            <person name="Liu Z."/>
            <person name="Yi F."/>
            <person name="Sun M."/>
            <person name="An G."/>
            <person name="Cheng J."/>
            <person name="Zhang Y."/>
            <person name="Shi Q."/>
            <person name="Xie Y."/>
            <person name="Shi X."/>
            <person name="Chang Y."/>
            <person name="Huang F."/>
            <person name="Chen Y."/>
            <person name="Hong S."/>
            <person name="Mi L."/>
            <person name="Sun Q."/>
            <person name="Zhang L."/>
            <person name="Zhou B."/>
            <person name="Peng R."/>
            <person name="Zhang X."/>
            <person name="Liu F."/>
        </authorList>
    </citation>
    <scope>NUCLEOTIDE SEQUENCE [LARGE SCALE GENOMIC DNA]</scope>
    <source>
        <strain evidence="2">cv. PA1801</strain>
    </source>
</reference>
<dbReference type="AlphaFoldDB" id="A0A5B6WBS7"/>
<dbReference type="Proteomes" id="UP000325315">
    <property type="component" value="Unassembled WGS sequence"/>
</dbReference>
<accession>A0A5B6WBS7</accession>
<comment type="caution">
    <text evidence="1">The sequence shown here is derived from an EMBL/GenBank/DDBJ whole genome shotgun (WGS) entry which is preliminary data.</text>
</comment>
<evidence type="ECO:0000313" key="2">
    <source>
        <dbReference type="Proteomes" id="UP000325315"/>
    </source>
</evidence>
<organism evidence="1 2">
    <name type="scientific">Gossypium australe</name>
    <dbReference type="NCBI Taxonomy" id="47621"/>
    <lineage>
        <taxon>Eukaryota</taxon>
        <taxon>Viridiplantae</taxon>
        <taxon>Streptophyta</taxon>
        <taxon>Embryophyta</taxon>
        <taxon>Tracheophyta</taxon>
        <taxon>Spermatophyta</taxon>
        <taxon>Magnoliopsida</taxon>
        <taxon>eudicotyledons</taxon>
        <taxon>Gunneridae</taxon>
        <taxon>Pentapetalae</taxon>
        <taxon>rosids</taxon>
        <taxon>malvids</taxon>
        <taxon>Malvales</taxon>
        <taxon>Malvaceae</taxon>
        <taxon>Malvoideae</taxon>
        <taxon>Gossypium</taxon>
    </lineage>
</organism>
<dbReference type="EMBL" id="SMMG02000003">
    <property type="protein sequence ID" value="KAA3478724.1"/>
    <property type="molecule type" value="Genomic_DNA"/>
</dbReference>